<feature type="compositionally biased region" description="Polar residues" evidence="5">
    <location>
        <begin position="295"/>
        <end position="305"/>
    </location>
</feature>
<comment type="subcellular location">
    <subcellularLocation>
        <location evidence="1">Cytoplasmic vesicle</location>
    </subcellularLocation>
    <subcellularLocation>
        <location evidence="2">Golgi apparatus</location>
        <location evidence="2">trans-Golgi network</location>
    </subcellularLocation>
</comment>
<feature type="compositionally biased region" description="Low complexity" evidence="5">
    <location>
        <begin position="188"/>
        <end position="201"/>
    </location>
</feature>
<proteinExistence type="predicted"/>
<dbReference type="InterPro" id="IPR039273">
    <property type="entry name" value="TEPSIN"/>
</dbReference>
<name>K3WHK5_GLOUD</name>
<dbReference type="EnsemblProtists" id="PYU1_T004447">
    <property type="protein sequence ID" value="PYU1_T004447"/>
    <property type="gene ID" value="PYU1_G004437"/>
</dbReference>
<dbReference type="AlphaFoldDB" id="K3WHK5"/>
<feature type="region of interest" description="Disordered" evidence="5">
    <location>
        <begin position="516"/>
        <end position="544"/>
    </location>
</feature>
<feature type="region of interest" description="Disordered" evidence="5">
    <location>
        <begin position="657"/>
        <end position="693"/>
    </location>
</feature>
<evidence type="ECO:0000259" key="6">
    <source>
        <dbReference type="PROSITE" id="PS50942"/>
    </source>
</evidence>
<dbReference type="InParanoid" id="K3WHK5"/>
<dbReference type="OMA" id="DRRNMDK"/>
<dbReference type="PANTHER" id="PTHR21514">
    <property type="entry name" value="AP-4 COMPLEX ACCESSORY SUBUNIT TEPSIN"/>
    <property type="match status" value="1"/>
</dbReference>
<feature type="compositionally biased region" description="Polar residues" evidence="5">
    <location>
        <begin position="741"/>
        <end position="751"/>
    </location>
</feature>
<evidence type="ECO:0000256" key="3">
    <source>
        <dbReference type="ARBA" id="ARBA00023034"/>
    </source>
</evidence>
<dbReference type="eggNOG" id="ENOG502QTDF">
    <property type="taxonomic scope" value="Eukaryota"/>
</dbReference>
<keyword evidence="4" id="KW-0968">Cytoplasmic vesicle</keyword>
<dbReference type="CDD" id="cd03572">
    <property type="entry name" value="ENTH_like_Tepsin"/>
    <property type="match status" value="1"/>
</dbReference>
<keyword evidence="3" id="KW-0333">Golgi apparatus</keyword>
<feature type="region of interest" description="Disordered" evidence="5">
    <location>
        <begin position="123"/>
        <end position="221"/>
    </location>
</feature>
<dbReference type="Pfam" id="PF01417">
    <property type="entry name" value="ENTH"/>
    <property type="match status" value="1"/>
</dbReference>
<feature type="compositionally biased region" description="Polar residues" evidence="5">
    <location>
        <begin position="152"/>
        <end position="165"/>
    </location>
</feature>
<accession>K3WHK5</accession>
<dbReference type="Gene3D" id="1.25.40.90">
    <property type="match status" value="1"/>
</dbReference>
<feature type="domain" description="ENTH" evidence="6">
    <location>
        <begin position="1"/>
        <end position="127"/>
    </location>
</feature>
<feature type="compositionally biased region" description="Low complexity" evidence="5">
    <location>
        <begin position="673"/>
        <end position="692"/>
    </location>
</feature>
<keyword evidence="8" id="KW-1185">Reference proteome</keyword>
<dbReference type="SUPFAM" id="SSF48371">
    <property type="entry name" value="ARM repeat"/>
    <property type="match status" value="1"/>
</dbReference>
<dbReference type="Proteomes" id="UP000019132">
    <property type="component" value="Unassembled WGS sequence"/>
</dbReference>
<reference evidence="8" key="2">
    <citation type="submission" date="2010-04" db="EMBL/GenBank/DDBJ databases">
        <authorList>
            <person name="Buell R."/>
            <person name="Hamilton J."/>
            <person name="Hostetler J."/>
        </authorList>
    </citation>
    <scope>NUCLEOTIDE SEQUENCE [LARGE SCALE GENOMIC DNA]</scope>
    <source>
        <strain evidence="8">DAOM:BR144</strain>
    </source>
</reference>
<dbReference type="HOGENOM" id="CLU_019807_0_0_1"/>
<evidence type="ECO:0000256" key="5">
    <source>
        <dbReference type="SAM" id="MobiDB-lite"/>
    </source>
</evidence>
<evidence type="ECO:0000256" key="2">
    <source>
        <dbReference type="ARBA" id="ARBA00004601"/>
    </source>
</evidence>
<feature type="region of interest" description="Disordered" evidence="5">
    <location>
        <begin position="257"/>
        <end position="315"/>
    </location>
</feature>
<dbReference type="GO" id="GO:0031410">
    <property type="term" value="C:cytoplasmic vesicle"/>
    <property type="evidence" value="ECO:0007669"/>
    <property type="project" value="UniProtKB-SubCell"/>
</dbReference>
<feature type="compositionally biased region" description="Basic and acidic residues" evidence="5">
    <location>
        <begin position="516"/>
        <end position="525"/>
    </location>
</feature>
<evidence type="ECO:0000256" key="1">
    <source>
        <dbReference type="ARBA" id="ARBA00004541"/>
    </source>
</evidence>
<dbReference type="VEuPathDB" id="FungiDB:PYU1_G004437"/>
<evidence type="ECO:0000313" key="7">
    <source>
        <dbReference type="EnsemblProtists" id="PYU1_T004447"/>
    </source>
</evidence>
<dbReference type="InterPro" id="IPR013809">
    <property type="entry name" value="ENTH"/>
</dbReference>
<protein>
    <recommendedName>
        <fullName evidence="6">ENTH domain-containing protein</fullName>
    </recommendedName>
</protein>
<feature type="region of interest" description="Disordered" evidence="5">
    <location>
        <begin position="741"/>
        <end position="763"/>
    </location>
</feature>
<dbReference type="SUPFAM" id="SSF48464">
    <property type="entry name" value="ENTH/VHS domain"/>
    <property type="match status" value="1"/>
</dbReference>
<dbReference type="EMBL" id="GL376631">
    <property type="status" value="NOT_ANNOTATED_CDS"/>
    <property type="molecule type" value="Genomic_DNA"/>
</dbReference>
<dbReference type="InterPro" id="IPR008942">
    <property type="entry name" value="ENTH_VHS"/>
</dbReference>
<reference evidence="7" key="3">
    <citation type="submission" date="2015-02" db="UniProtKB">
        <authorList>
            <consortium name="EnsemblProtists"/>
        </authorList>
    </citation>
    <scope>IDENTIFICATION</scope>
    <source>
        <strain evidence="7">DAOM BR144</strain>
    </source>
</reference>
<dbReference type="InterPro" id="IPR035802">
    <property type="entry name" value="ENTH/VHS_tepsin"/>
</dbReference>
<sequence length="763" mass="79268">MNRQTLAEATSLHDGPVPIYLMEEIGRSTKESVRDAEKVADFLLGRLNKSNLIVKLKALQLIAYCIREGSPAFAAAVREDEQDIAAYLQFTGPPDPVYGDERYRRIRVASQEALVCLNDGSLSRHTEPAHAPSGNSWQAEPPQNPGMPAPYSDQSSYGSANSYDQQGRYGHNGQSPARQPSQPWGNPNNSGNANASSGSSSFRPAPYQDTPSLSYGGNQPGGYNAGAPQYGGGNSSNYNGGGGYGANEGNSGGGYGYNSNNNSGAQGDYNQPAAPQANGLDSWSGAPAGGIPAKTTGSGMWSSAGYQKKDPAVGNELPRYNASRLSRDNRPTVLVGQSLNFPKPSGGFGSSSGYNGGVYGGNSGAYGGNSGGVYGGNSGGAYGGNSGGAYGGNSGGAYGGNSGGAYGGNSGGAYGGNSGGYGGSSGFSGSGASGGFGNSRSSGVPGFMDNSNRTFSSNRPGMGMTNTQPLNVNEAPTTKLGKTVEGLKKISNEARERWDRRNMDKSMASSLADHDELRAGPHVSDRGYQYQPNHGTGGGDTSRDYERGMIDNLCASVGLARAPPADALKRFVDLAQTLDIQTIGDILLDKLEDPSWQVRLKGLHVVVALFESPNGAPYMDWFEENVEVVEELRKDPKPSVVSKALQVLRIMGFADESEPSPTVHKRATRSERSSTTSSTGLASAAHAPAPAHHAQEEVDLLGFGSLSIEQQPPPALVQAQPAAAPPQEISVSLADLFTIANSPRNSTSSDSGPAAEKSAFGFM</sequence>
<evidence type="ECO:0000313" key="8">
    <source>
        <dbReference type="Proteomes" id="UP000019132"/>
    </source>
</evidence>
<evidence type="ECO:0000256" key="4">
    <source>
        <dbReference type="ARBA" id="ARBA00023329"/>
    </source>
</evidence>
<dbReference type="PROSITE" id="PS50942">
    <property type="entry name" value="ENTH"/>
    <property type="match status" value="1"/>
</dbReference>
<organism evidence="7 8">
    <name type="scientific">Globisporangium ultimum (strain ATCC 200006 / CBS 805.95 / DAOM BR144)</name>
    <name type="common">Pythium ultimum</name>
    <dbReference type="NCBI Taxonomy" id="431595"/>
    <lineage>
        <taxon>Eukaryota</taxon>
        <taxon>Sar</taxon>
        <taxon>Stramenopiles</taxon>
        <taxon>Oomycota</taxon>
        <taxon>Peronosporomycetes</taxon>
        <taxon>Pythiales</taxon>
        <taxon>Pythiaceae</taxon>
        <taxon>Globisporangium</taxon>
    </lineage>
</organism>
<dbReference type="PANTHER" id="PTHR21514:SF0">
    <property type="entry name" value="AP-4 COMPLEX ACCESSORY SUBUNIT TEPSIN"/>
    <property type="match status" value="1"/>
</dbReference>
<dbReference type="InterPro" id="IPR016024">
    <property type="entry name" value="ARM-type_fold"/>
</dbReference>
<dbReference type="GO" id="GO:0032588">
    <property type="term" value="C:trans-Golgi network membrane"/>
    <property type="evidence" value="ECO:0007669"/>
    <property type="project" value="TreeGrafter"/>
</dbReference>
<feature type="compositionally biased region" description="Polar residues" evidence="5">
    <location>
        <begin position="172"/>
        <end position="187"/>
    </location>
</feature>
<reference evidence="8" key="1">
    <citation type="journal article" date="2010" name="Genome Biol.">
        <title>Genome sequence of the necrotrophic plant pathogen Pythium ultimum reveals original pathogenicity mechanisms and effector repertoire.</title>
        <authorList>
            <person name="Levesque C.A."/>
            <person name="Brouwer H."/>
            <person name="Cano L."/>
            <person name="Hamilton J.P."/>
            <person name="Holt C."/>
            <person name="Huitema E."/>
            <person name="Raffaele S."/>
            <person name="Robideau G.P."/>
            <person name="Thines M."/>
            <person name="Win J."/>
            <person name="Zerillo M.M."/>
            <person name="Beakes G.W."/>
            <person name="Boore J.L."/>
            <person name="Busam D."/>
            <person name="Dumas B."/>
            <person name="Ferriera S."/>
            <person name="Fuerstenberg S.I."/>
            <person name="Gachon C.M."/>
            <person name="Gaulin E."/>
            <person name="Govers F."/>
            <person name="Grenville-Briggs L."/>
            <person name="Horner N."/>
            <person name="Hostetler J."/>
            <person name="Jiang R.H."/>
            <person name="Johnson J."/>
            <person name="Krajaejun T."/>
            <person name="Lin H."/>
            <person name="Meijer H.J."/>
            <person name="Moore B."/>
            <person name="Morris P."/>
            <person name="Phuntmart V."/>
            <person name="Puiu D."/>
            <person name="Shetty J."/>
            <person name="Stajich J.E."/>
            <person name="Tripathy S."/>
            <person name="Wawra S."/>
            <person name="van West P."/>
            <person name="Whitty B.R."/>
            <person name="Coutinho P.M."/>
            <person name="Henrissat B."/>
            <person name="Martin F."/>
            <person name="Thomas P.D."/>
            <person name="Tyler B.M."/>
            <person name="De Vries R.P."/>
            <person name="Kamoun S."/>
            <person name="Yandell M."/>
            <person name="Tisserat N."/>
            <person name="Buell C.R."/>
        </authorList>
    </citation>
    <scope>NUCLEOTIDE SEQUENCE</scope>
    <source>
        <strain evidence="8">DAOM:BR144</strain>
    </source>
</reference>